<dbReference type="InterPro" id="IPR006158">
    <property type="entry name" value="Cobalamin-bd"/>
</dbReference>
<organism evidence="8 9">
    <name type="scientific">Aerophobetes bacterium</name>
    <dbReference type="NCBI Taxonomy" id="2030807"/>
    <lineage>
        <taxon>Bacteria</taxon>
        <taxon>Candidatus Aerophobota</taxon>
    </lineage>
</organism>
<dbReference type="InterPro" id="IPR006638">
    <property type="entry name" value="Elp3/MiaA/NifB-like_rSAM"/>
</dbReference>
<dbReference type="PANTHER" id="PTHR43409">
    <property type="entry name" value="ANAEROBIC MAGNESIUM-PROTOPORPHYRIN IX MONOMETHYL ESTER CYCLASE-RELATED"/>
    <property type="match status" value="1"/>
</dbReference>
<dbReference type="InterPro" id="IPR051198">
    <property type="entry name" value="BchE-like"/>
</dbReference>
<dbReference type="InterPro" id="IPR034466">
    <property type="entry name" value="Methyltransferase_Class_B"/>
</dbReference>
<feature type="non-terminal residue" evidence="8">
    <location>
        <position position="1"/>
    </location>
</feature>
<dbReference type="EMBL" id="SOIZ01000365">
    <property type="protein sequence ID" value="TET59365.1"/>
    <property type="molecule type" value="Genomic_DNA"/>
</dbReference>
<dbReference type="Pfam" id="PF04055">
    <property type="entry name" value="Radical_SAM"/>
    <property type="match status" value="1"/>
</dbReference>
<evidence type="ECO:0000256" key="4">
    <source>
        <dbReference type="ARBA" id="ARBA00023004"/>
    </source>
</evidence>
<name>A0A523VX63_UNCAE</name>
<dbReference type="InterPro" id="IPR058240">
    <property type="entry name" value="rSAM_sf"/>
</dbReference>
<evidence type="ECO:0000256" key="5">
    <source>
        <dbReference type="ARBA" id="ARBA00023014"/>
    </source>
</evidence>
<keyword evidence="4" id="KW-0408">Iron</keyword>
<dbReference type="AlphaFoldDB" id="A0A523VX63"/>
<dbReference type="Proteomes" id="UP000319130">
    <property type="component" value="Unassembled WGS sequence"/>
</dbReference>
<sequence>TNSMKPPISPLGLDYLSQSLVERGLKVDILDLCFSPDPLSEIENYFTKNHPRIVGINIRNTDDCVYASQDFFLPGIRRIVDEVKKRTSAPIVLGGSGFSVMPKRILGYCDVNLGMVGDCEESFPLLIQHILKGRDIKGIPGLIYRDGNGLISTGFPHLDLKELPLQSRDFVDNEKYFEEGGMGSIETKRGCNQGCIYCADPLIKGKKIRLRPPDHVVWELKRLLQKGVNYVHICDSEFNLPPEHAESICQEIIKERVHTKLHWYAYCSPFPFSEKLALLMHKAGCAGVDFGVDSGSDRMLKTLGRSFSSREIEETAKLCHRHGIVFMYDLLLGGPGEDKETVRDTIGIMKRVGPDRVGITIGARVYPGTSLSSSILKQGPFEKNRHLHGEAPDRDFFRPIFYLSSQLGDGIFPHVEKLVGDDERFFFPKDVGKSKNYNYNQNIALIEAIRKGHRGAYWDILRRMKA</sequence>
<dbReference type="PANTHER" id="PTHR43409:SF16">
    <property type="entry name" value="SLR0320 PROTEIN"/>
    <property type="match status" value="1"/>
</dbReference>
<dbReference type="SMART" id="SM00729">
    <property type="entry name" value="Elp3"/>
    <property type="match status" value="1"/>
</dbReference>
<evidence type="ECO:0000256" key="1">
    <source>
        <dbReference type="ARBA" id="ARBA00001966"/>
    </source>
</evidence>
<feature type="domain" description="Radical SAM core" evidence="7">
    <location>
        <begin position="177"/>
        <end position="394"/>
    </location>
</feature>
<dbReference type="Gene3D" id="3.80.30.20">
    <property type="entry name" value="tm_1862 like domain"/>
    <property type="match status" value="1"/>
</dbReference>
<dbReference type="GO" id="GO:0005829">
    <property type="term" value="C:cytosol"/>
    <property type="evidence" value="ECO:0007669"/>
    <property type="project" value="TreeGrafter"/>
</dbReference>
<comment type="caution">
    <text evidence="8">The sequence shown here is derived from an EMBL/GenBank/DDBJ whole genome shotgun (WGS) entry which is preliminary data.</text>
</comment>
<dbReference type="Pfam" id="PF02310">
    <property type="entry name" value="B12-binding"/>
    <property type="match status" value="1"/>
</dbReference>
<dbReference type="InterPro" id="IPR023404">
    <property type="entry name" value="rSAM_horseshoe"/>
</dbReference>
<gene>
    <name evidence="8" type="ORF">E3J48_07970</name>
</gene>
<evidence type="ECO:0000313" key="8">
    <source>
        <dbReference type="EMBL" id="TET59365.1"/>
    </source>
</evidence>
<proteinExistence type="predicted"/>
<keyword evidence="5" id="KW-0411">Iron-sulfur</keyword>
<dbReference type="GO" id="GO:0046872">
    <property type="term" value="F:metal ion binding"/>
    <property type="evidence" value="ECO:0007669"/>
    <property type="project" value="UniProtKB-KW"/>
</dbReference>
<evidence type="ECO:0000313" key="9">
    <source>
        <dbReference type="Proteomes" id="UP000319130"/>
    </source>
</evidence>
<keyword evidence="3" id="KW-0479">Metal-binding</keyword>
<dbReference type="PROSITE" id="PS51332">
    <property type="entry name" value="B12_BINDING"/>
    <property type="match status" value="1"/>
</dbReference>
<evidence type="ECO:0000256" key="2">
    <source>
        <dbReference type="ARBA" id="ARBA00022691"/>
    </source>
</evidence>
<evidence type="ECO:0000259" key="6">
    <source>
        <dbReference type="PROSITE" id="PS51332"/>
    </source>
</evidence>
<dbReference type="SUPFAM" id="SSF102114">
    <property type="entry name" value="Radical SAM enzymes"/>
    <property type="match status" value="1"/>
</dbReference>
<dbReference type="PROSITE" id="PS51918">
    <property type="entry name" value="RADICAL_SAM"/>
    <property type="match status" value="1"/>
</dbReference>
<keyword evidence="2" id="KW-0949">S-adenosyl-L-methionine</keyword>
<dbReference type="SFLD" id="SFLDG01082">
    <property type="entry name" value="B12-binding_domain_containing"/>
    <property type="match status" value="1"/>
</dbReference>
<dbReference type="SFLD" id="SFLDS00029">
    <property type="entry name" value="Radical_SAM"/>
    <property type="match status" value="1"/>
</dbReference>
<feature type="domain" description="B12-binding" evidence="6">
    <location>
        <begin position="1"/>
        <end position="137"/>
    </location>
</feature>
<dbReference type="GO" id="GO:0031419">
    <property type="term" value="F:cobalamin binding"/>
    <property type="evidence" value="ECO:0007669"/>
    <property type="project" value="InterPro"/>
</dbReference>
<dbReference type="CDD" id="cd01335">
    <property type="entry name" value="Radical_SAM"/>
    <property type="match status" value="1"/>
</dbReference>
<dbReference type="GO" id="GO:0051539">
    <property type="term" value="F:4 iron, 4 sulfur cluster binding"/>
    <property type="evidence" value="ECO:0007669"/>
    <property type="project" value="UniProtKB-KW"/>
</dbReference>
<dbReference type="GO" id="GO:0003824">
    <property type="term" value="F:catalytic activity"/>
    <property type="evidence" value="ECO:0007669"/>
    <property type="project" value="InterPro"/>
</dbReference>
<accession>A0A523VX63</accession>
<dbReference type="SFLD" id="SFLDG01123">
    <property type="entry name" value="methyltransferase_(Class_B)"/>
    <property type="match status" value="1"/>
</dbReference>
<dbReference type="InterPro" id="IPR007197">
    <property type="entry name" value="rSAM"/>
</dbReference>
<comment type="cofactor">
    <cofactor evidence="1">
        <name>[4Fe-4S] cluster</name>
        <dbReference type="ChEBI" id="CHEBI:49883"/>
    </cofactor>
</comment>
<dbReference type="Gene3D" id="3.40.50.280">
    <property type="entry name" value="Cobalamin-binding domain"/>
    <property type="match status" value="1"/>
</dbReference>
<protein>
    <submittedName>
        <fullName evidence="8">Radical SAM protein</fullName>
    </submittedName>
</protein>
<evidence type="ECO:0000256" key="3">
    <source>
        <dbReference type="ARBA" id="ARBA00022723"/>
    </source>
</evidence>
<reference evidence="8 9" key="1">
    <citation type="submission" date="2019-03" db="EMBL/GenBank/DDBJ databases">
        <title>Metabolic potential of uncultured bacteria and archaea associated with petroleum seepage in deep-sea sediments.</title>
        <authorList>
            <person name="Dong X."/>
            <person name="Hubert C."/>
        </authorList>
    </citation>
    <scope>NUCLEOTIDE SEQUENCE [LARGE SCALE GENOMIC DNA]</scope>
    <source>
        <strain evidence="8">E29_bin52</strain>
    </source>
</reference>
<evidence type="ECO:0000259" key="7">
    <source>
        <dbReference type="PROSITE" id="PS51918"/>
    </source>
</evidence>